<sequence length="596" mass="63182">MATPRAPRLADPRLRQRVISLVLLAVLLVFAGRLVLIQGVRSSVLSSEALSQRLVTQEVSVPRADIVDRNGTVLATSVQRYNVGVNQVKIADFVRTEDGVVLAEGPAGAAEILAPILGIDAAELGAKMVGDSTFVYLAKDITPETWDLIAAEKIPGIEPEAVEKRLYPNGNLAGNVVGFMGGKEDAPGVWGLTGVEAAYEEQLLGTPGTMTYERDGSGGYLIPTGVREETAAVPGDDVVLTLDRDIQFYVQGRVEEALAQTGASHATVVVEDTTTGEILALVDSGSVDPNDPGATDAANRGAKSVSTVFEPGSTAKVITMAAALEEGVATPTSEFIAPYRYTTDNDQTFQDSHEHEDLKLTLTGVLAESSNTGTVQVGELLSSEQRWQYLDAFGFGKRTDVGLLAESPGILHDAEDWDGRTKWAVTYGQGVSVTAVQATQVFATIANGGVRLQPTVVKGFRKDDGTFVEREVDEPERVVSEKTATQLMTMLEDVTQEGGTGVLAKIDGYRVAGKTGTAQATGPDGKLSSIVASFIGIAPADDPRIVVSVILYDPQTEIWGGTTAAPVFKDVATFALQSLRVPPSTTEPTLYPTTWE</sequence>
<dbReference type="EMBL" id="BAABRR010000005">
    <property type="protein sequence ID" value="GAA5518744.1"/>
    <property type="molecule type" value="Genomic_DNA"/>
</dbReference>
<dbReference type="Pfam" id="PF03717">
    <property type="entry name" value="PBP_dimer"/>
    <property type="match status" value="1"/>
</dbReference>
<feature type="domain" description="Penicillin-binding protein transpeptidase" evidence="4">
    <location>
        <begin position="267"/>
        <end position="571"/>
    </location>
</feature>
<evidence type="ECO:0000259" key="5">
    <source>
        <dbReference type="Pfam" id="PF03717"/>
    </source>
</evidence>
<protein>
    <submittedName>
        <fullName evidence="6">Penicillin-binding protein PbpB</fullName>
    </submittedName>
</protein>
<evidence type="ECO:0000313" key="7">
    <source>
        <dbReference type="Proteomes" id="UP001426770"/>
    </source>
</evidence>
<dbReference type="Pfam" id="PF00905">
    <property type="entry name" value="Transpeptidase"/>
    <property type="match status" value="1"/>
</dbReference>
<organism evidence="6 7">
    <name type="scientific">Demequina sediminis</name>
    <dbReference type="NCBI Taxonomy" id="1930058"/>
    <lineage>
        <taxon>Bacteria</taxon>
        <taxon>Bacillati</taxon>
        <taxon>Actinomycetota</taxon>
        <taxon>Actinomycetes</taxon>
        <taxon>Micrococcales</taxon>
        <taxon>Demequinaceae</taxon>
        <taxon>Demequina</taxon>
    </lineage>
</organism>
<evidence type="ECO:0000256" key="2">
    <source>
        <dbReference type="ARBA" id="ARBA00007171"/>
    </source>
</evidence>
<comment type="similarity">
    <text evidence="2">Belongs to the transpeptidase family.</text>
</comment>
<comment type="subcellular location">
    <subcellularLocation>
        <location evidence="1">Membrane</location>
    </subcellularLocation>
</comment>
<evidence type="ECO:0000313" key="6">
    <source>
        <dbReference type="EMBL" id="GAA5518744.1"/>
    </source>
</evidence>
<keyword evidence="3" id="KW-0472">Membrane</keyword>
<gene>
    <name evidence="6" type="primary">pbpB</name>
    <name evidence="6" type="ORF">Lsed01_01177</name>
</gene>
<reference evidence="6 7" key="1">
    <citation type="submission" date="2024-02" db="EMBL/GenBank/DDBJ databases">
        <title>Lysinimicrobium sediminis NBRC 112286.</title>
        <authorList>
            <person name="Ichikawa N."/>
            <person name="Katano-Makiyama Y."/>
            <person name="Hidaka K."/>
        </authorList>
    </citation>
    <scope>NUCLEOTIDE SEQUENCE [LARGE SCALE GENOMIC DNA]</scope>
    <source>
        <strain evidence="6 7">NBRC 112286</strain>
    </source>
</reference>
<keyword evidence="7" id="KW-1185">Reference proteome</keyword>
<dbReference type="InterPro" id="IPR036138">
    <property type="entry name" value="PBP_dimer_sf"/>
</dbReference>
<dbReference type="Gene3D" id="3.30.450.330">
    <property type="match status" value="1"/>
</dbReference>
<dbReference type="InterPro" id="IPR005311">
    <property type="entry name" value="PBP_dimer"/>
</dbReference>
<evidence type="ECO:0000256" key="1">
    <source>
        <dbReference type="ARBA" id="ARBA00004370"/>
    </source>
</evidence>
<dbReference type="InterPro" id="IPR001460">
    <property type="entry name" value="PCN-bd_Tpept"/>
</dbReference>
<dbReference type="SUPFAM" id="SSF56519">
    <property type="entry name" value="Penicillin binding protein dimerisation domain"/>
    <property type="match status" value="1"/>
</dbReference>
<feature type="domain" description="Penicillin-binding protein dimerisation" evidence="5">
    <location>
        <begin position="60"/>
        <end position="218"/>
    </location>
</feature>
<dbReference type="PANTHER" id="PTHR30627:SF1">
    <property type="entry name" value="PEPTIDOGLYCAN D,D-TRANSPEPTIDASE FTSI"/>
    <property type="match status" value="1"/>
</dbReference>
<evidence type="ECO:0000259" key="4">
    <source>
        <dbReference type="Pfam" id="PF00905"/>
    </source>
</evidence>
<dbReference type="Gene3D" id="3.40.710.10">
    <property type="entry name" value="DD-peptidase/beta-lactamase superfamily"/>
    <property type="match status" value="1"/>
</dbReference>
<dbReference type="Gene3D" id="3.90.1310.10">
    <property type="entry name" value="Penicillin-binding protein 2a (Domain 2)"/>
    <property type="match status" value="1"/>
</dbReference>
<proteinExistence type="inferred from homology"/>
<evidence type="ECO:0000256" key="3">
    <source>
        <dbReference type="ARBA" id="ARBA00023136"/>
    </source>
</evidence>
<dbReference type="InterPro" id="IPR050515">
    <property type="entry name" value="Beta-lactam/transpept"/>
</dbReference>
<dbReference type="RefSeq" id="WP_286216332.1">
    <property type="nucleotide sequence ID" value="NZ_AP027736.1"/>
</dbReference>
<dbReference type="InterPro" id="IPR012338">
    <property type="entry name" value="Beta-lactam/transpept-like"/>
</dbReference>
<name>A0ABP9WGQ1_9MICO</name>
<dbReference type="Proteomes" id="UP001426770">
    <property type="component" value="Unassembled WGS sequence"/>
</dbReference>
<comment type="caution">
    <text evidence="6">The sequence shown here is derived from an EMBL/GenBank/DDBJ whole genome shotgun (WGS) entry which is preliminary data.</text>
</comment>
<dbReference type="SUPFAM" id="SSF56601">
    <property type="entry name" value="beta-lactamase/transpeptidase-like"/>
    <property type="match status" value="1"/>
</dbReference>
<accession>A0ABP9WGQ1</accession>
<dbReference type="PANTHER" id="PTHR30627">
    <property type="entry name" value="PEPTIDOGLYCAN D,D-TRANSPEPTIDASE"/>
    <property type="match status" value="1"/>
</dbReference>